<dbReference type="Proteomes" id="UP000175616">
    <property type="component" value="Unassembled WGS sequence"/>
</dbReference>
<proteinExistence type="predicted"/>
<dbReference type="EMBL" id="LZYH01000249">
    <property type="protein sequence ID" value="OFC62421.1"/>
    <property type="molecule type" value="Genomic_DNA"/>
</dbReference>
<gene>
    <name evidence="1" type="ORF">BAE27_05985</name>
    <name evidence="2" type="ORF">BAE30_02035</name>
</gene>
<reference evidence="3 4" key="1">
    <citation type="submission" date="2016-06" db="EMBL/GenBank/DDBJ databases">
        <title>Gene turnover analysis identifies the evolutionary adaptation of the extremophile Acidithiobacillus caldus.</title>
        <authorList>
            <person name="Zhang X."/>
        </authorList>
    </citation>
    <scope>NUCLEOTIDE SEQUENCE [LARGE SCALE GENOMIC DNA]</scope>
    <source>
        <strain evidence="1 3">DX</strain>
        <strain evidence="2 4">S1</strain>
    </source>
</reference>
<dbReference type="AlphaFoldDB" id="A0A1E7Z100"/>
<dbReference type="Proteomes" id="UP000175707">
    <property type="component" value="Unassembled WGS sequence"/>
</dbReference>
<comment type="caution">
    <text evidence="2">The sequence shown here is derived from an EMBL/GenBank/DDBJ whole genome shotgun (WGS) entry which is preliminary data.</text>
</comment>
<accession>A0A1E7Z100</accession>
<evidence type="ECO:0000313" key="4">
    <source>
        <dbReference type="Proteomes" id="UP000175707"/>
    </source>
</evidence>
<evidence type="ECO:0000313" key="3">
    <source>
        <dbReference type="Proteomes" id="UP000175616"/>
    </source>
</evidence>
<name>A0A1E7Z100_9PROT</name>
<protein>
    <submittedName>
        <fullName evidence="2">Uncharacterized protein</fullName>
    </submittedName>
</protein>
<evidence type="ECO:0000313" key="2">
    <source>
        <dbReference type="EMBL" id="OFC62421.1"/>
    </source>
</evidence>
<dbReference type="RefSeq" id="WP_070113825.1">
    <property type="nucleotide sequence ID" value="NZ_LZYE01000144.1"/>
</dbReference>
<evidence type="ECO:0000313" key="1">
    <source>
        <dbReference type="EMBL" id="OFC36616.1"/>
    </source>
</evidence>
<sequence>MNERFICGYRITVGPSIYTNRPGKIDVRIDCESDWGAKHQNGLRYITAQVLAAESFEVLRNYSPIQGHVLTEILHYARGITAQLAKETTP</sequence>
<dbReference type="EMBL" id="LZYE01000144">
    <property type="protein sequence ID" value="OFC36616.1"/>
    <property type="molecule type" value="Genomic_DNA"/>
</dbReference>
<organism evidence="2 4">
    <name type="scientific">Acidithiobacillus caldus</name>
    <dbReference type="NCBI Taxonomy" id="33059"/>
    <lineage>
        <taxon>Bacteria</taxon>
        <taxon>Pseudomonadati</taxon>
        <taxon>Pseudomonadota</taxon>
        <taxon>Acidithiobacillia</taxon>
        <taxon>Acidithiobacillales</taxon>
        <taxon>Acidithiobacillaceae</taxon>
        <taxon>Acidithiobacillus</taxon>
    </lineage>
</organism>